<evidence type="ECO:0000256" key="19">
    <source>
        <dbReference type="SAM" id="SignalP"/>
    </source>
</evidence>
<keyword evidence="8" id="KW-0964">Secreted</keyword>
<keyword evidence="15" id="KW-0624">Polysaccharide degradation</keyword>
<feature type="region of interest" description="Disordered" evidence="18">
    <location>
        <begin position="481"/>
        <end position="544"/>
    </location>
</feature>
<evidence type="ECO:0000256" key="7">
    <source>
        <dbReference type="ARBA" id="ARBA00014002"/>
    </source>
</evidence>
<gene>
    <name evidence="23" type="ORF">PEGY_LOCUS4093</name>
</gene>
<evidence type="ECO:0000256" key="11">
    <source>
        <dbReference type="ARBA" id="ARBA00023180"/>
    </source>
</evidence>
<dbReference type="OrthoDB" id="5839090at2759"/>
<keyword evidence="14" id="KW-0961">Cell wall biogenesis/degradation</keyword>
<feature type="domain" description="Glycoside hydrolase family 31 N-terminal" evidence="21">
    <location>
        <begin position="105"/>
        <end position="217"/>
    </location>
</feature>
<dbReference type="InterPro" id="IPR048395">
    <property type="entry name" value="Glyco_hydro_31_C"/>
</dbReference>
<name>A0A9W4K9R4_9EURO</name>
<keyword evidence="13 17" id="KW-0326">Glycosidase</keyword>
<evidence type="ECO:0000256" key="15">
    <source>
        <dbReference type="ARBA" id="ARBA00023326"/>
    </source>
</evidence>
<evidence type="ECO:0000256" key="5">
    <source>
        <dbReference type="ARBA" id="ARBA00012741"/>
    </source>
</evidence>
<dbReference type="PROSITE" id="PS00129">
    <property type="entry name" value="GLYCOSYL_HYDROL_F31_1"/>
    <property type="match status" value="1"/>
</dbReference>
<dbReference type="GO" id="GO:0005576">
    <property type="term" value="C:extracellular region"/>
    <property type="evidence" value="ECO:0007669"/>
    <property type="project" value="UniProtKB-SubCell"/>
</dbReference>
<dbReference type="GO" id="GO:0071555">
    <property type="term" value="P:cell wall organization"/>
    <property type="evidence" value="ECO:0007669"/>
    <property type="project" value="UniProtKB-KW"/>
</dbReference>
<evidence type="ECO:0000256" key="1">
    <source>
        <dbReference type="ARBA" id="ARBA00000448"/>
    </source>
</evidence>
<dbReference type="InterPro" id="IPR000322">
    <property type="entry name" value="Glyco_hydro_31_TIM"/>
</dbReference>
<comment type="catalytic activity">
    <reaction evidence="1">
        <text>Hydrolysis of terminal, non-reducing beta-D-glucosyl residues with release of beta-D-glucose.</text>
        <dbReference type="EC" id="3.2.1.21"/>
    </reaction>
</comment>
<evidence type="ECO:0000256" key="14">
    <source>
        <dbReference type="ARBA" id="ARBA00023316"/>
    </source>
</evidence>
<comment type="caution">
    <text evidence="23">The sequence shown here is derived from an EMBL/GenBank/DDBJ whole genome shotgun (WGS) entry which is preliminary data.</text>
</comment>
<proteinExistence type="inferred from homology"/>
<sequence length="955" mass="107142">MKGTLFLLARLVGAAVLGSISQLDSCPGYKASNVKQLGQRLTADLDLAGEACNTYGTDLPNLKLLVEAQTETRLHVMIYDADEEVYQVPDSVLPRPESAEGHQKESALRFDFQENPFSFRVLREEEVLFDTSDTNIIFQSQYLNLRTWLPDDPNLYGLGEHTDSLRLPTTNYARTIWNRDAYTVPSDSNLYGTHPIYVDHRGEKGTHGVFFLNSNGMDINIDKTADGKQYLEYNTLGGVLDFYFMAGPTPKEVSEQYSEVVGLPAMQSYWTFGYHNCRYGYQDVFDVAEVVYNYSRAGIPLETMWTDIDYMSDRRVFTLDDERFPIDKMRELVSYLHKHDQHYIVMVDPAVSNSGKCCNYLPPLNSALTVNVLPDNGAFKRGHEQGVFLHRDNEENELYQGKLTSRSTISTIPNRVSPGAVWPGLTVYPDWFNKDTQRYWNSEFKQFFSPRDGVDVDGLWIDMNEASNFCPYPCKNPAEYAEQNDLPPAPPPVRSPPRHIPGFPADFQPGSSSPGSSSSGRVKRGGAAIKARRVGEKRSRAKAKKVGLSGRDLINPPYQIANQAGSISNKTIDTDIIHAGEGYAEYDTHNIYGTSKSPVFIIGTFLTPTQVMSSASREAMLKRRPNVRPFVITRSTFAGAGSQVGHWLGDNFSQWDKYRVSIPQMLAFASIFQIPMVGSDVCGFAGNTTEELCARWAMLGGFYPFYRNHNEFGTIPQEFYRWPTVTEAAKKIIDIRYRLLDYLYTSFHRQTLTGTPFLQPLFYVYPEDSKTFGNELQFFYGDSILVSPVSEQAATSVDAYFPEDLFYDWFTGAAVQGEGSVKTISDLAITDIPIHIRGGSIIPLRTASAKTTTDLRKRGFEILIAPGVDGSAEGELYIDDGESIRPDTAANIQFKYQDGKLKILGRFGYRPNVVVEAVTLLGQKNKRRDAGYDAQRHSVTKKVQIELTGPAEVTL</sequence>
<evidence type="ECO:0000313" key="24">
    <source>
        <dbReference type="Proteomes" id="UP001154252"/>
    </source>
</evidence>
<dbReference type="AlphaFoldDB" id="A0A9W4K9R4"/>
<dbReference type="SUPFAM" id="SSF74650">
    <property type="entry name" value="Galactose mutarotase-like"/>
    <property type="match status" value="1"/>
</dbReference>
<evidence type="ECO:0000256" key="17">
    <source>
        <dbReference type="RuleBase" id="RU361185"/>
    </source>
</evidence>
<dbReference type="InterPro" id="IPR025887">
    <property type="entry name" value="Glyco_hydro_31_N_dom"/>
</dbReference>
<dbReference type="Gene3D" id="2.60.40.1760">
    <property type="entry name" value="glycosyl hydrolase (family 31)"/>
    <property type="match status" value="1"/>
</dbReference>
<feature type="chain" id="PRO_5040878216" description="Probable alpha/beta-glucosidase agdC" evidence="19">
    <location>
        <begin position="23"/>
        <end position="955"/>
    </location>
</feature>
<dbReference type="Gene3D" id="3.20.20.80">
    <property type="entry name" value="Glycosidases"/>
    <property type="match status" value="1"/>
</dbReference>
<evidence type="ECO:0000259" key="20">
    <source>
        <dbReference type="Pfam" id="PF01055"/>
    </source>
</evidence>
<evidence type="ECO:0000256" key="10">
    <source>
        <dbReference type="ARBA" id="ARBA00022801"/>
    </source>
</evidence>
<evidence type="ECO:0000256" key="3">
    <source>
        <dbReference type="ARBA" id="ARBA00004613"/>
    </source>
</evidence>
<dbReference type="CDD" id="cd14752">
    <property type="entry name" value="GH31_N"/>
    <property type="match status" value="1"/>
</dbReference>
<dbReference type="InterPro" id="IPR017853">
    <property type="entry name" value="GH"/>
</dbReference>
<comment type="catalytic activity">
    <reaction evidence="2">
        <text>Hydrolysis of terminal, non-reducing (1-&gt;4)-linked alpha-D-glucose residues with release of alpha-D-glucose.</text>
        <dbReference type="EC" id="3.2.1.20"/>
    </reaction>
</comment>
<accession>A0A9W4K9R4</accession>
<dbReference type="EMBL" id="CAJVRC010000851">
    <property type="protein sequence ID" value="CAG8895201.1"/>
    <property type="molecule type" value="Genomic_DNA"/>
</dbReference>
<evidence type="ECO:0000256" key="6">
    <source>
        <dbReference type="ARBA" id="ARBA00012744"/>
    </source>
</evidence>
<evidence type="ECO:0000256" key="4">
    <source>
        <dbReference type="ARBA" id="ARBA00007806"/>
    </source>
</evidence>
<evidence type="ECO:0000256" key="8">
    <source>
        <dbReference type="ARBA" id="ARBA00022525"/>
    </source>
</evidence>
<dbReference type="SUPFAM" id="SSF51011">
    <property type="entry name" value="Glycosyl hydrolase domain"/>
    <property type="match status" value="1"/>
</dbReference>
<dbReference type="InterPro" id="IPR013780">
    <property type="entry name" value="Glyco_hydro_b"/>
</dbReference>
<feature type="domain" description="Glycosyl hydrolase family 31 C-terminal" evidence="22">
    <location>
        <begin position="754"/>
        <end position="842"/>
    </location>
</feature>
<dbReference type="InterPro" id="IPR030458">
    <property type="entry name" value="Glyco_hydro_31_AS"/>
</dbReference>
<evidence type="ECO:0000259" key="21">
    <source>
        <dbReference type="Pfam" id="PF13802"/>
    </source>
</evidence>
<dbReference type="GO" id="GO:0000272">
    <property type="term" value="P:polysaccharide catabolic process"/>
    <property type="evidence" value="ECO:0007669"/>
    <property type="project" value="UniProtKB-KW"/>
</dbReference>
<comment type="similarity">
    <text evidence="4 17">Belongs to the glycosyl hydrolase 31 family.</text>
</comment>
<evidence type="ECO:0000256" key="2">
    <source>
        <dbReference type="ARBA" id="ARBA00001657"/>
    </source>
</evidence>
<evidence type="ECO:0000256" key="16">
    <source>
        <dbReference type="ARBA" id="ARBA00025512"/>
    </source>
</evidence>
<reference evidence="23" key="1">
    <citation type="submission" date="2021-07" db="EMBL/GenBank/DDBJ databases">
        <authorList>
            <person name="Branca A.L. A."/>
        </authorList>
    </citation>
    <scope>NUCLEOTIDE SEQUENCE</scope>
</reference>
<keyword evidence="10 17" id="KW-0378">Hydrolase</keyword>
<dbReference type="EC" id="3.2.1.21" evidence="6"/>
<keyword evidence="24" id="KW-1185">Reference proteome</keyword>
<evidence type="ECO:0000256" key="9">
    <source>
        <dbReference type="ARBA" id="ARBA00022729"/>
    </source>
</evidence>
<dbReference type="InterPro" id="IPR011013">
    <property type="entry name" value="Gal_mutarotase_sf_dom"/>
</dbReference>
<feature type="domain" description="Glycoside hydrolase family 31 TIM barrel" evidence="20">
    <location>
        <begin position="264"/>
        <end position="745"/>
    </location>
</feature>
<comment type="subcellular location">
    <subcellularLocation>
        <location evidence="3">Secreted</location>
    </subcellularLocation>
</comment>
<keyword evidence="11" id="KW-0325">Glycoprotein</keyword>
<evidence type="ECO:0000256" key="13">
    <source>
        <dbReference type="ARBA" id="ARBA00023295"/>
    </source>
</evidence>
<organism evidence="23 24">
    <name type="scientific">Penicillium egyptiacum</name>
    <dbReference type="NCBI Taxonomy" id="1303716"/>
    <lineage>
        <taxon>Eukaryota</taxon>
        <taxon>Fungi</taxon>
        <taxon>Dikarya</taxon>
        <taxon>Ascomycota</taxon>
        <taxon>Pezizomycotina</taxon>
        <taxon>Eurotiomycetes</taxon>
        <taxon>Eurotiomycetidae</taxon>
        <taxon>Eurotiales</taxon>
        <taxon>Aspergillaceae</taxon>
        <taxon>Penicillium</taxon>
    </lineage>
</organism>
<feature type="signal peptide" evidence="19">
    <location>
        <begin position="1"/>
        <end position="22"/>
    </location>
</feature>
<dbReference type="Proteomes" id="UP001154252">
    <property type="component" value="Unassembled WGS sequence"/>
</dbReference>
<dbReference type="Pfam" id="PF01055">
    <property type="entry name" value="Glyco_hydro_31_2nd"/>
    <property type="match status" value="1"/>
</dbReference>
<dbReference type="SUPFAM" id="SSF51445">
    <property type="entry name" value="(Trans)glycosidases"/>
    <property type="match status" value="1"/>
</dbReference>
<feature type="compositionally biased region" description="Pro residues" evidence="18">
    <location>
        <begin position="487"/>
        <end position="499"/>
    </location>
</feature>
<feature type="compositionally biased region" description="Low complexity" evidence="18">
    <location>
        <begin position="509"/>
        <end position="520"/>
    </location>
</feature>
<dbReference type="PANTHER" id="PTHR22762:SF67">
    <property type="entry name" value="ALPHA_BETA-GLUCOSIDASE AGDC-RELATED"/>
    <property type="match status" value="1"/>
</dbReference>
<keyword evidence="9 19" id="KW-0732">Signal</keyword>
<dbReference type="PANTHER" id="PTHR22762">
    <property type="entry name" value="ALPHA-GLUCOSIDASE"/>
    <property type="match status" value="1"/>
</dbReference>
<evidence type="ECO:0000259" key="22">
    <source>
        <dbReference type="Pfam" id="PF21365"/>
    </source>
</evidence>
<dbReference type="CDD" id="cd06602">
    <property type="entry name" value="GH31_MGAM_SI_GAA"/>
    <property type="match status" value="1"/>
</dbReference>
<evidence type="ECO:0000313" key="23">
    <source>
        <dbReference type="EMBL" id="CAG8895201.1"/>
    </source>
</evidence>
<dbReference type="GO" id="GO:0008422">
    <property type="term" value="F:beta-glucosidase activity"/>
    <property type="evidence" value="ECO:0007669"/>
    <property type="project" value="UniProtKB-EC"/>
</dbReference>
<comment type="function">
    <text evidence="16">Glucosidase involved in the degradation of cellulosic biomass. Has both alpha- and beta-glucosidase activity.</text>
</comment>
<dbReference type="Pfam" id="PF21365">
    <property type="entry name" value="Glyco_hydro_31_3rd"/>
    <property type="match status" value="1"/>
</dbReference>
<dbReference type="GO" id="GO:0030246">
    <property type="term" value="F:carbohydrate binding"/>
    <property type="evidence" value="ECO:0007669"/>
    <property type="project" value="InterPro"/>
</dbReference>
<evidence type="ECO:0000256" key="18">
    <source>
        <dbReference type="SAM" id="MobiDB-lite"/>
    </source>
</evidence>
<keyword evidence="12" id="KW-0119">Carbohydrate metabolism</keyword>
<evidence type="ECO:0000256" key="12">
    <source>
        <dbReference type="ARBA" id="ARBA00023277"/>
    </source>
</evidence>
<dbReference type="Gene3D" id="2.60.40.1180">
    <property type="entry name" value="Golgi alpha-mannosidase II"/>
    <property type="match status" value="2"/>
</dbReference>
<protein>
    <recommendedName>
        <fullName evidence="7">Probable alpha/beta-glucosidase agdC</fullName>
        <ecNumber evidence="5">3.2.1.20</ecNumber>
        <ecNumber evidence="6">3.2.1.21</ecNumber>
    </recommendedName>
</protein>
<dbReference type="EC" id="3.2.1.20" evidence="5"/>
<dbReference type="Pfam" id="PF13802">
    <property type="entry name" value="Gal_mutarotas_2"/>
    <property type="match status" value="1"/>
</dbReference>
<dbReference type="GO" id="GO:0004558">
    <property type="term" value="F:alpha-1,4-glucosidase activity"/>
    <property type="evidence" value="ECO:0007669"/>
    <property type="project" value="UniProtKB-EC"/>
</dbReference>